<dbReference type="Gene3D" id="3.40.50.1820">
    <property type="entry name" value="alpha/beta hydrolase"/>
    <property type="match status" value="1"/>
</dbReference>
<reference evidence="7 8" key="1">
    <citation type="submission" date="2022-08" db="EMBL/GenBank/DDBJ databases">
        <title>Reclassification of Massilia species as members of the genera Telluria, Duganella, Pseudoduganella, Mokoshia gen. nov. and Zemynaea gen. nov. using orthogonal and non-orthogonal genome-based approaches.</title>
        <authorList>
            <person name="Bowman J.P."/>
        </authorList>
    </citation>
    <scope>NUCLEOTIDE SEQUENCE [LARGE SCALE GENOMIC DNA]</scope>
    <source>
        <strain evidence="7 8">JCM 31605</strain>
    </source>
</reference>
<comment type="caution">
    <text evidence="7">The sequence shown here is derived from an EMBL/GenBank/DDBJ whole genome shotgun (WGS) entry which is preliminary data.</text>
</comment>
<organism evidence="7 8">
    <name type="scientific">Massilia agilis</name>
    <dbReference type="NCBI Taxonomy" id="1811226"/>
    <lineage>
        <taxon>Bacteria</taxon>
        <taxon>Pseudomonadati</taxon>
        <taxon>Pseudomonadota</taxon>
        <taxon>Betaproteobacteria</taxon>
        <taxon>Burkholderiales</taxon>
        <taxon>Oxalobacteraceae</taxon>
        <taxon>Telluria group</taxon>
        <taxon>Massilia</taxon>
    </lineage>
</organism>
<evidence type="ECO:0000259" key="6">
    <source>
        <dbReference type="Pfam" id="PF05057"/>
    </source>
</evidence>
<keyword evidence="5" id="KW-0812">Transmembrane</keyword>
<evidence type="ECO:0000256" key="3">
    <source>
        <dbReference type="ARBA" id="ARBA00022824"/>
    </source>
</evidence>
<dbReference type="PANTHER" id="PTHR48182">
    <property type="entry name" value="PROTEIN SERAC1"/>
    <property type="match status" value="1"/>
</dbReference>
<proteinExistence type="predicted"/>
<dbReference type="RefSeq" id="WP_258821896.1">
    <property type="nucleotide sequence ID" value="NZ_JANUHB010000002.1"/>
</dbReference>
<keyword evidence="7" id="KW-0378">Hydrolase</keyword>
<comment type="subcellular location">
    <subcellularLocation>
        <location evidence="1">Endoplasmic reticulum</location>
    </subcellularLocation>
    <subcellularLocation>
        <location evidence="2">Membrane</location>
    </subcellularLocation>
</comment>
<keyword evidence="8" id="KW-1185">Reference proteome</keyword>
<dbReference type="InterPro" id="IPR029058">
    <property type="entry name" value="AB_hydrolase_fold"/>
</dbReference>
<accession>A0ABT2DCG6</accession>
<dbReference type="Pfam" id="PF05057">
    <property type="entry name" value="DUF676"/>
    <property type="match status" value="1"/>
</dbReference>
<dbReference type="SUPFAM" id="SSF53474">
    <property type="entry name" value="alpha/beta-Hydrolases"/>
    <property type="match status" value="1"/>
</dbReference>
<keyword evidence="5" id="KW-1133">Transmembrane helix</keyword>
<name>A0ABT2DCG6_9BURK</name>
<dbReference type="InterPro" id="IPR007751">
    <property type="entry name" value="DUF676_lipase-like"/>
</dbReference>
<gene>
    <name evidence="7" type="ORF">NX774_09310</name>
</gene>
<dbReference type="GO" id="GO:0016787">
    <property type="term" value="F:hydrolase activity"/>
    <property type="evidence" value="ECO:0007669"/>
    <property type="project" value="UniProtKB-KW"/>
</dbReference>
<evidence type="ECO:0000256" key="1">
    <source>
        <dbReference type="ARBA" id="ARBA00004240"/>
    </source>
</evidence>
<protein>
    <submittedName>
        <fullName evidence="7">Alpha/beta fold hydrolase</fullName>
    </submittedName>
</protein>
<feature type="domain" description="DUF676" evidence="6">
    <location>
        <begin position="19"/>
        <end position="177"/>
    </location>
</feature>
<sequence>MTELISAYAPTDDAGKTKVVFVHGLDGHVRHTWMSNRTKDDTLWPRWVGEATGCPVWLLGYASAKTRWFGDAMSLPHLGIALLDTLCSAPAFADDDEPIVLVGHSLGGLVIKMAVKSAFTLGVARYEKLARRIKGVVFVGTPHFGSIWASIVSFFHLARANPQMRNLGLHDEHLASLNTEFRNLVRREEILTRTFVETEPMRVPYVGRFLPGVTIVNPTSSEPNLPGEVGVPVQAHHLSICKPKDKNAHIHKSLLNFLEQVTAKHLSSVEAQRERQMPSTAMEAIWPTERTDTETHLAFAMFGDGPDVEAPISTAVCIVTDAPDRLRQELLALSKRVQADPLVDAKAKQRAQNASLEALLSDAGTRDAALRGIATISFSAYLYYCKGAALKEMSEQDRAFKFLVSPLVHRLSKRGEKVVQFHCDLLDFGVYLESAIAVVASDFHRTINPPERGRNKYHVLEELAQLVAKASGQYLGDINNLEYANVFQYLRTRIRYAENVVTGERHTRDKNPLP</sequence>
<keyword evidence="4 5" id="KW-0472">Membrane</keyword>
<evidence type="ECO:0000256" key="4">
    <source>
        <dbReference type="ARBA" id="ARBA00023136"/>
    </source>
</evidence>
<evidence type="ECO:0000256" key="2">
    <source>
        <dbReference type="ARBA" id="ARBA00004370"/>
    </source>
</evidence>
<evidence type="ECO:0000313" key="8">
    <source>
        <dbReference type="Proteomes" id="UP001206126"/>
    </source>
</evidence>
<dbReference type="InterPro" id="IPR052374">
    <property type="entry name" value="SERAC1"/>
</dbReference>
<keyword evidence="3" id="KW-0256">Endoplasmic reticulum</keyword>
<evidence type="ECO:0000256" key="5">
    <source>
        <dbReference type="SAM" id="Phobius"/>
    </source>
</evidence>
<dbReference type="PANTHER" id="PTHR48182:SF2">
    <property type="entry name" value="PROTEIN SERAC1"/>
    <property type="match status" value="1"/>
</dbReference>
<dbReference type="EMBL" id="JANUHB010000002">
    <property type="protein sequence ID" value="MCS0808116.1"/>
    <property type="molecule type" value="Genomic_DNA"/>
</dbReference>
<evidence type="ECO:0000313" key="7">
    <source>
        <dbReference type="EMBL" id="MCS0808116.1"/>
    </source>
</evidence>
<feature type="transmembrane region" description="Helical" evidence="5">
    <location>
        <begin position="136"/>
        <end position="157"/>
    </location>
</feature>
<dbReference type="Proteomes" id="UP001206126">
    <property type="component" value="Unassembled WGS sequence"/>
</dbReference>